<name>A0A9P3GEI6_9APHY</name>
<dbReference type="SUPFAM" id="SSF46938">
    <property type="entry name" value="CRAL/TRIO N-terminal domain"/>
    <property type="match status" value="1"/>
</dbReference>
<dbReference type="EMBL" id="BPQB01000031">
    <property type="protein sequence ID" value="GJE93350.1"/>
    <property type="molecule type" value="Genomic_DNA"/>
</dbReference>
<feature type="domain" description="CRAL-TRIO" evidence="1">
    <location>
        <begin position="118"/>
        <end position="290"/>
    </location>
</feature>
<dbReference type="SUPFAM" id="SSF52087">
    <property type="entry name" value="CRAL/TRIO domain"/>
    <property type="match status" value="1"/>
</dbReference>
<proteinExistence type="predicted"/>
<dbReference type="GO" id="GO:0008289">
    <property type="term" value="F:lipid binding"/>
    <property type="evidence" value="ECO:0007669"/>
    <property type="project" value="InterPro"/>
</dbReference>
<dbReference type="CDD" id="cd00170">
    <property type="entry name" value="SEC14"/>
    <property type="match status" value="1"/>
</dbReference>
<comment type="caution">
    <text evidence="2">The sequence shown here is derived from an EMBL/GenBank/DDBJ whole genome shotgun (WGS) entry which is preliminary data.</text>
</comment>
<organism evidence="2 3">
    <name type="scientific">Phanerochaete sordida</name>
    <dbReference type="NCBI Taxonomy" id="48140"/>
    <lineage>
        <taxon>Eukaryota</taxon>
        <taxon>Fungi</taxon>
        <taxon>Dikarya</taxon>
        <taxon>Basidiomycota</taxon>
        <taxon>Agaricomycotina</taxon>
        <taxon>Agaricomycetes</taxon>
        <taxon>Polyporales</taxon>
        <taxon>Phanerochaetaceae</taxon>
        <taxon>Phanerochaete</taxon>
    </lineage>
</organism>
<evidence type="ECO:0000259" key="1">
    <source>
        <dbReference type="PROSITE" id="PS50191"/>
    </source>
</evidence>
<dbReference type="InterPro" id="IPR036865">
    <property type="entry name" value="CRAL-TRIO_dom_sf"/>
</dbReference>
<sequence length="309" mass="35334">MTWHTKALASPYTERLPQEPQNALTSRFTQAERDALQRLRPMLPDIRRMAYNGETPKTISLWGVSIDPLDPTADPRASVVLMKFLRARKLDAIAAKTLLVEVLRWRKKVNIDELMNKEFPKATILVPRQRFGKDKAGRSVMYTLFTSEHVKLARTELEADSKMFIERKARSLEELARSLNYETIDRVTRVIDMSKMSLDVLLDPKWTHNSMLTRVTHDYYPDFSAYKFAINAPLRAVAATWFSSLFATVKPDGRLHFIGKDTKTIGKKLSSVIDLDELPEQFGGKAIGFSWEVEDMTAPRDDVVAEAQE</sequence>
<dbReference type="PANTHER" id="PTHR45932">
    <property type="entry name" value="PATELLIN-1"/>
    <property type="match status" value="1"/>
</dbReference>
<dbReference type="Proteomes" id="UP000703269">
    <property type="component" value="Unassembled WGS sequence"/>
</dbReference>
<accession>A0A9P3GEI6</accession>
<dbReference type="AlphaFoldDB" id="A0A9P3GEI6"/>
<evidence type="ECO:0000313" key="2">
    <source>
        <dbReference type="EMBL" id="GJE93350.1"/>
    </source>
</evidence>
<dbReference type="InterPro" id="IPR044834">
    <property type="entry name" value="PATL"/>
</dbReference>
<dbReference type="Pfam" id="PF00650">
    <property type="entry name" value="CRAL_TRIO"/>
    <property type="match status" value="1"/>
</dbReference>
<dbReference type="PANTHER" id="PTHR45932:SF17">
    <property type="entry name" value="CELLULAR RETINALDEHYDE-BINDING_TRIPLE FUNCTION DOMAIN-CONTAINING PROTEIN"/>
    <property type="match status" value="1"/>
</dbReference>
<dbReference type="InterPro" id="IPR001251">
    <property type="entry name" value="CRAL-TRIO_dom"/>
</dbReference>
<evidence type="ECO:0000313" key="3">
    <source>
        <dbReference type="Proteomes" id="UP000703269"/>
    </source>
</evidence>
<gene>
    <name evidence="2" type="ORF">PsYK624_095090</name>
</gene>
<protein>
    <submittedName>
        <fullName evidence="2">CRAL/TRIO domain-containing protein</fullName>
    </submittedName>
</protein>
<dbReference type="InterPro" id="IPR036273">
    <property type="entry name" value="CRAL/TRIO_N_dom_sf"/>
</dbReference>
<dbReference type="OrthoDB" id="75724at2759"/>
<reference evidence="2 3" key="1">
    <citation type="submission" date="2021-08" db="EMBL/GenBank/DDBJ databases">
        <title>Draft Genome Sequence of Phanerochaete sordida strain YK-624.</title>
        <authorList>
            <person name="Mori T."/>
            <person name="Dohra H."/>
            <person name="Suzuki T."/>
            <person name="Kawagishi H."/>
            <person name="Hirai H."/>
        </authorList>
    </citation>
    <scope>NUCLEOTIDE SEQUENCE [LARGE SCALE GENOMIC DNA]</scope>
    <source>
        <strain evidence="2 3">YK-624</strain>
    </source>
</reference>
<dbReference type="PROSITE" id="PS50191">
    <property type="entry name" value="CRAL_TRIO"/>
    <property type="match status" value="1"/>
</dbReference>
<dbReference type="Gene3D" id="3.40.525.10">
    <property type="entry name" value="CRAL-TRIO lipid binding domain"/>
    <property type="match status" value="1"/>
</dbReference>
<keyword evidence="3" id="KW-1185">Reference proteome</keyword>